<feature type="binding site" evidence="8">
    <location>
        <position position="141"/>
    </location>
    <ligand>
        <name>Zn(2+)</name>
        <dbReference type="ChEBI" id="CHEBI:29105"/>
    </ligand>
</feature>
<comment type="similarity">
    <text evidence="1 8 12">Belongs to the thymidine kinase family.</text>
</comment>
<dbReference type="PIRSF" id="PIRSF035805">
    <property type="entry name" value="TK_cell"/>
    <property type="match status" value="1"/>
</dbReference>
<feature type="binding site" evidence="10">
    <location>
        <begin position="166"/>
        <end position="169"/>
    </location>
    <ligand>
        <name>substrate</name>
    </ligand>
</feature>
<dbReference type="EC" id="2.7.1.21" evidence="2 8"/>
<evidence type="ECO:0000256" key="9">
    <source>
        <dbReference type="PIRSR" id="PIRSR035805-1"/>
    </source>
</evidence>
<keyword evidence="3 8" id="KW-0237">DNA synthesis</keyword>
<keyword evidence="8" id="KW-0963">Cytoplasm</keyword>
<dbReference type="PANTHER" id="PTHR11441">
    <property type="entry name" value="THYMIDINE KINASE"/>
    <property type="match status" value="1"/>
</dbReference>
<name>A0A1Y6B8G5_9BACT</name>
<keyword evidence="6 8" id="KW-0418">Kinase</keyword>
<evidence type="ECO:0000256" key="1">
    <source>
        <dbReference type="ARBA" id="ARBA00007587"/>
    </source>
</evidence>
<evidence type="ECO:0000256" key="3">
    <source>
        <dbReference type="ARBA" id="ARBA00022634"/>
    </source>
</evidence>
<dbReference type="SUPFAM" id="SSF52540">
    <property type="entry name" value="P-loop containing nucleoside triphosphate hydrolases"/>
    <property type="match status" value="1"/>
</dbReference>
<comment type="subunit">
    <text evidence="8">Homotetramer.</text>
</comment>
<comment type="caution">
    <text evidence="8">Lacks conserved residue(s) required for the propagation of feature annotation.</text>
</comment>
<keyword evidence="5 8" id="KW-0547">Nucleotide-binding</keyword>
<dbReference type="Pfam" id="PF00265">
    <property type="entry name" value="TK"/>
    <property type="match status" value="1"/>
</dbReference>
<feature type="active site" description="Proton acceptor" evidence="8 9">
    <location>
        <position position="84"/>
    </location>
</feature>
<dbReference type="GO" id="GO:0008270">
    <property type="term" value="F:zinc ion binding"/>
    <property type="evidence" value="ECO:0007669"/>
    <property type="project" value="UniProtKB-UniRule"/>
</dbReference>
<keyword evidence="7 8" id="KW-0067">ATP-binding</keyword>
<dbReference type="GO" id="GO:0004797">
    <property type="term" value="F:thymidine kinase activity"/>
    <property type="evidence" value="ECO:0007669"/>
    <property type="project" value="UniProtKB-UniRule"/>
</dbReference>
<evidence type="ECO:0000313" key="14">
    <source>
        <dbReference type="Proteomes" id="UP000192907"/>
    </source>
</evidence>
<evidence type="ECO:0000256" key="4">
    <source>
        <dbReference type="ARBA" id="ARBA00022679"/>
    </source>
</evidence>
<dbReference type="HAMAP" id="MF_00124">
    <property type="entry name" value="Thymidine_kinase"/>
    <property type="match status" value="1"/>
</dbReference>
<reference evidence="14" key="1">
    <citation type="submission" date="2017-04" db="EMBL/GenBank/DDBJ databases">
        <authorList>
            <person name="Varghese N."/>
            <person name="Submissions S."/>
        </authorList>
    </citation>
    <scope>NUCLEOTIDE SEQUENCE [LARGE SCALE GENOMIC DNA]</scope>
    <source>
        <strain evidence="14">RKEM611</strain>
    </source>
</reference>
<evidence type="ECO:0000256" key="5">
    <source>
        <dbReference type="ARBA" id="ARBA00022741"/>
    </source>
</evidence>
<comment type="subcellular location">
    <subcellularLocation>
        <location evidence="8">Cytoplasm</location>
    </subcellularLocation>
</comment>
<feature type="binding site" evidence="8">
    <location>
        <position position="181"/>
    </location>
    <ligand>
        <name>Zn(2+)</name>
        <dbReference type="ChEBI" id="CHEBI:29105"/>
    </ligand>
</feature>
<dbReference type="GO" id="GO:0046104">
    <property type="term" value="P:thymidine metabolic process"/>
    <property type="evidence" value="ECO:0007669"/>
    <property type="project" value="TreeGrafter"/>
</dbReference>
<evidence type="ECO:0000256" key="2">
    <source>
        <dbReference type="ARBA" id="ARBA00012118"/>
    </source>
</evidence>
<feature type="binding site" evidence="8">
    <location>
        <position position="178"/>
    </location>
    <ligand>
        <name>Zn(2+)</name>
        <dbReference type="ChEBI" id="CHEBI:29105"/>
    </ligand>
</feature>
<evidence type="ECO:0000256" key="12">
    <source>
        <dbReference type="RuleBase" id="RU004165"/>
    </source>
</evidence>
<accession>A0A1Y6B8G5</accession>
<keyword evidence="14" id="KW-1185">Reference proteome</keyword>
<sequence length="205" mass="23228">MAKLYFRYGTVGSAKTMNLLAVAHNYRHQNKNVLLLKPKLDTRFGVDVIKSRSGLTMDADVLVETDTVLTEDILDEIHCILVDEAQFLAKAFIDQLREISRHWDIPVICYGLRTDFKTELFPGSQRLLELADSIEEVKTTCAFCNRKAIFNVKFVNGIATQSGPQVELGAEEKYLPACSYCYYEQVSENHLSTPLFRDPVDLDPS</sequence>
<comment type="catalytic activity">
    <reaction evidence="8 11">
        <text>thymidine + ATP = dTMP + ADP + H(+)</text>
        <dbReference type="Rhea" id="RHEA:19129"/>
        <dbReference type="ChEBI" id="CHEBI:15378"/>
        <dbReference type="ChEBI" id="CHEBI:17748"/>
        <dbReference type="ChEBI" id="CHEBI:30616"/>
        <dbReference type="ChEBI" id="CHEBI:63528"/>
        <dbReference type="ChEBI" id="CHEBI:456216"/>
        <dbReference type="EC" id="2.7.1.21"/>
    </reaction>
</comment>
<dbReference type="GO" id="GO:0005524">
    <property type="term" value="F:ATP binding"/>
    <property type="evidence" value="ECO:0007669"/>
    <property type="project" value="UniProtKB-UniRule"/>
</dbReference>
<dbReference type="OrthoDB" id="9781579at2"/>
<evidence type="ECO:0000256" key="7">
    <source>
        <dbReference type="ARBA" id="ARBA00022840"/>
    </source>
</evidence>
<dbReference type="Gene3D" id="3.30.60.20">
    <property type="match status" value="1"/>
</dbReference>
<dbReference type="InterPro" id="IPR001267">
    <property type="entry name" value="Thymidine_kinase"/>
</dbReference>
<feature type="binding site" evidence="10">
    <location>
        <position position="174"/>
    </location>
    <ligand>
        <name>substrate</name>
    </ligand>
</feature>
<evidence type="ECO:0000313" key="13">
    <source>
        <dbReference type="EMBL" id="SME94007.1"/>
    </source>
</evidence>
<proteinExistence type="inferred from homology"/>
<dbReference type="Proteomes" id="UP000192907">
    <property type="component" value="Unassembled WGS sequence"/>
</dbReference>
<feature type="binding site" evidence="8">
    <location>
        <begin position="83"/>
        <end position="86"/>
    </location>
    <ligand>
        <name>ATP</name>
        <dbReference type="ChEBI" id="CHEBI:30616"/>
    </ligand>
</feature>
<keyword evidence="8" id="KW-0479">Metal-binding</keyword>
<keyword evidence="8" id="KW-0862">Zinc</keyword>
<dbReference type="PANTHER" id="PTHR11441:SF0">
    <property type="entry name" value="THYMIDINE KINASE, CYTOSOLIC"/>
    <property type="match status" value="1"/>
</dbReference>
<dbReference type="EMBL" id="FWZT01000002">
    <property type="protein sequence ID" value="SME94007.1"/>
    <property type="molecule type" value="Genomic_DNA"/>
</dbReference>
<dbReference type="GO" id="GO:0005829">
    <property type="term" value="C:cytosol"/>
    <property type="evidence" value="ECO:0007669"/>
    <property type="project" value="TreeGrafter"/>
</dbReference>
<evidence type="ECO:0000256" key="6">
    <source>
        <dbReference type="ARBA" id="ARBA00022777"/>
    </source>
</evidence>
<evidence type="ECO:0000256" key="10">
    <source>
        <dbReference type="PIRSR" id="PIRSR035805-2"/>
    </source>
</evidence>
<dbReference type="STRING" id="1513793.SAMN06296036_10275"/>
<organism evidence="13 14">
    <name type="scientific">Pseudobacteriovorax antillogorgiicola</name>
    <dbReference type="NCBI Taxonomy" id="1513793"/>
    <lineage>
        <taxon>Bacteria</taxon>
        <taxon>Pseudomonadati</taxon>
        <taxon>Bdellovibrionota</taxon>
        <taxon>Oligoflexia</taxon>
        <taxon>Oligoflexales</taxon>
        <taxon>Pseudobacteriovoracaceae</taxon>
        <taxon>Pseudobacteriovorax</taxon>
    </lineage>
</organism>
<evidence type="ECO:0000256" key="11">
    <source>
        <dbReference type="RuleBase" id="RU000544"/>
    </source>
</evidence>
<gene>
    <name evidence="8" type="primary">tdk</name>
    <name evidence="13" type="ORF">SAMN06296036_10275</name>
</gene>
<dbReference type="GO" id="GO:0071897">
    <property type="term" value="P:DNA biosynthetic process"/>
    <property type="evidence" value="ECO:0007669"/>
    <property type="project" value="UniProtKB-KW"/>
</dbReference>
<keyword evidence="4 8" id="KW-0808">Transferase</keyword>
<evidence type="ECO:0000256" key="8">
    <source>
        <dbReference type="HAMAP-Rule" id="MF_00124"/>
    </source>
</evidence>
<protein>
    <recommendedName>
        <fullName evidence="2 8">Thymidine kinase</fullName>
        <ecNumber evidence="2 8">2.7.1.21</ecNumber>
    </recommendedName>
</protein>
<dbReference type="Gene3D" id="3.40.50.300">
    <property type="entry name" value="P-loop containing nucleotide triphosphate hydrolases"/>
    <property type="match status" value="1"/>
</dbReference>
<feature type="binding site" evidence="8">
    <location>
        <position position="144"/>
    </location>
    <ligand>
        <name>Zn(2+)</name>
        <dbReference type="ChEBI" id="CHEBI:29105"/>
    </ligand>
</feature>
<dbReference type="SUPFAM" id="SSF57716">
    <property type="entry name" value="Glucocorticoid receptor-like (DNA-binding domain)"/>
    <property type="match status" value="1"/>
</dbReference>
<dbReference type="RefSeq" id="WP_132315599.1">
    <property type="nucleotide sequence ID" value="NZ_FWZT01000002.1"/>
</dbReference>
<dbReference type="AlphaFoldDB" id="A0A1Y6B8G5"/>
<dbReference type="InterPro" id="IPR027417">
    <property type="entry name" value="P-loop_NTPase"/>
</dbReference>
<dbReference type="NCBIfam" id="NF003300">
    <property type="entry name" value="PRK04296.1-5"/>
    <property type="match status" value="1"/>
</dbReference>